<dbReference type="Pfam" id="PF04290">
    <property type="entry name" value="DctQ"/>
    <property type="match status" value="1"/>
</dbReference>
<keyword evidence="7 8" id="KW-0472">Membrane</keyword>
<evidence type="ECO:0000313" key="10">
    <source>
        <dbReference type="EMBL" id="GAI90872.1"/>
    </source>
</evidence>
<evidence type="ECO:0000256" key="7">
    <source>
        <dbReference type="ARBA" id="ARBA00023136"/>
    </source>
</evidence>
<feature type="transmembrane region" description="Helical" evidence="8">
    <location>
        <begin position="92"/>
        <end position="114"/>
    </location>
</feature>
<evidence type="ECO:0000256" key="2">
    <source>
        <dbReference type="ARBA" id="ARBA00022448"/>
    </source>
</evidence>
<organism evidence="10">
    <name type="scientific">marine sediment metagenome</name>
    <dbReference type="NCBI Taxonomy" id="412755"/>
    <lineage>
        <taxon>unclassified sequences</taxon>
        <taxon>metagenomes</taxon>
        <taxon>ecological metagenomes</taxon>
    </lineage>
</organism>
<dbReference type="EMBL" id="BARW01023021">
    <property type="protein sequence ID" value="GAI90872.1"/>
    <property type="molecule type" value="Genomic_DNA"/>
</dbReference>
<dbReference type="PANTHER" id="PTHR35011:SF4">
    <property type="entry name" value="SLL1102 PROTEIN"/>
    <property type="match status" value="1"/>
</dbReference>
<feature type="domain" description="Tripartite ATP-independent periplasmic transporters DctQ component" evidence="9">
    <location>
        <begin position="29"/>
        <end position="159"/>
    </location>
</feature>
<dbReference type="AlphaFoldDB" id="X1SCX4"/>
<evidence type="ECO:0000256" key="1">
    <source>
        <dbReference type="ARBA" id="ARBA00004429"/>
    </source>
</evidence>
<feature type="non-terminal residue" evidence="10">
    <location>
        <position position="165"/>
    </location>
</feature>
<feature type="transmembrane region" description="Helical" evidence="8">
    <location>
        <begin position="21"/>
        <end position="43"/>
    </location>
</feature>
<comment type="caution">
    <text evidence="10">The sequence shown here is derived from an EMBL/GenBank/DDBJ whole genome shotgun (WGS) entry which is preliminary data.</text>
</comment>
<dbReference type="InterPro" id="IPR007387">
    <property type="entry name" value="TRAP_DctQ"/>
</dbReference>
<sequence>MKILTLFANHIDRVNRWTGKVVCWLILPLMLSLCYEVIARYAFNAPTLWAYDTTYILYGSLFMLGAGYTLLVDQHVRIEAIYSAIPPKMGTIFEIIGYLIFFFPAIGALLYFGIDFAKESWIVTEQAKSLFAIPIYPFKTVLPVAAFLLLIQGIAKFAGCLVSLI</sequence>
<reference evidence="10" key="1">
    <citation type="journal article" date="2014" name="Front. Microbiol.">
        <title>High frequency of phylogenetically diverse reductive dehalogenase-homologous genes in deep subseafloor sedimentary metagenomes.</title>
        <authorList>
            <person name="Kawai M."/>
            <person name="Futagami T."/>
            <person name="Toyoda A."/>
            <person name="Takaki Y."/>
            <person name="Nishi S."/>
            <person name="Hori S."/>
            <person name="Arai W."/>
            <person name="Tsubouchi T."/>
            <person name="Morono Y."/>
            <person name="Uchiyama I."/>
            <person name="Ito T."/>
            <person name="Fujiyama A."/>
            <person name="Inagaki F."/>
            <person name="Takami H."/>
        </authorList>
    </citation>
    <scope>NUCLEOTIDE SEQUENCE</scope>
    <source>
        <strain evidence="10">Expedition CK06-06</strain>
    </source>
</reference>
<dbReference type="InterPro" id="IPR055348">
    <property type="entry name" value="DctQ"/>
</dbReference>
<protein>
    <recommendedName>
        <fullName evidence="9">Tripartite ATP-independent periplasmic transporters DctQ component domain-containing protein</fullName>
    </recommendedName>
</protein>
<comment type="subcellular location">
    <subcellularLocation>
        <location evidence="1">Cell inner membrane</location>
        <topology evidence="1">Multi-pass membrane protein</topology>
    </subcellularLocation>
</comment>
<keyword evidence="2" id="KW-0813">Transport</keyword>
<feature type="transmembrane region" description="Helical" evidence="8">
    <location>
        <begin position="55"/>
        <end position="72"/>
    </location>
</feature>
<evidence type="ECO:0000256" key="8">
    <source>
        <dbReference type="SAM" id="Phobius"/>
    </source>
</evidence>
<dbReference type="GO" id="GO:0005886">
    <property type="term" value="C:plasma membrane"/>
    <property type="evidence" value="ECO:0007669"/>
    <property type="project" value="UniProtKB-SubCell"/>
</dbReference>
<name>X1SCX4_9ZZZZ</name>
<keyword evidence="4" id="KW-0997">Cell inner membrane</keyword>
<accession>X1SCX4</accession>
<evidence type="ECO:0000256" key="6">
    <source>
        <dbReference type="ARBA" id="ARBA00022989"/>
    </source>
</evidence>
<keyword evidence="5 8" id="KW-0812">Transmembrane</keyword>
<keyword evidence="6 8" id="KW-1133">Transmembrane helix</keyword>
<evidence type="ECO:0000256" key="5">
    <source>
        <dbReference type="ARBA" id="ARBA00022692"/>
    </source>
</evidence>
<evidence type="ECO:0000256" key="3">
    <source>
        <dbReference type="ARBA" id="ARBA00022475"/>
    </source>
</evidence>
<keyword evidence="3" id="KW-1003">Cell membrane</keyword>
<proteinExistence type="predicted"/>
<evidence type="ECO:0000256" key="4">
    <source>
        <dbReference type="ARBA" id="ARBA00022519"/>
    </source>
</evidence>
<evidence type="ECO:0000259" key="9">
    <source>
        <dbReference type="Pfam" id="PF04290"/>
    </source>
</evidence>
<dbReference type="PANTHER" id="PTHR35011">
    <property type="entry name" value="2,3-DIKETO-L-GULONATE TRAP TRANSPORTER SMALL PERMEASE PROTEIN YIAM"/>
    <property type="match status" value="1"/>
</dbReference>
<gene>
    <name evidence="10" type="ORF">S12H4_38275</name>
</gene>